<evidence type="ECO:0000313" key="1">
    <source>
        <dbReference type="EMBL" id="PQO27574.1"/>
    </source>
</evidence>
<organism evidence="1 2">
    <name type="scientific">Blastopirellula marina</name>
    <dbReference type="NCBI Taxonomy" id="124"/>
    <lineage>
        <taxon>Bacteria</taxon>
        <taxon>Pseudomonadati</taxon>
        <taxon>Planctomycetota</taxon>
        <taxon>Planctomycetia</taxon>
        <taxon>Pirellulales</taxon>
        <taxon>Pirellulaceae</taxon>
        <taxon>Blastopirellula</taxon>
    </lineage>
</organism>
<reference evidence="1 2" key="1">
    <citation type="submission" date="2018-02" db="EMBL/GenBank/DDBJ databases">
        <title>Comparative genomes isolates from brazilian mangrove.</title>
        <authorList>
            <person name="Araujo J.E."/>
            <person name="Taketani R.G."/>
            <person name="Silva M.C.P."/>
            <person name="Loureco M.V."/>
            <person name="Andreote F.D."/>
        </authorList>
    </citation>
    <scope>NUCLEOTIDE SEQUENCE [LARGE SCALE GENOMIC DNA]</scope>
    <source>
        <strain evidence="1 2">HEX-2 MGV</strain>
    </source>
</reference>
<accession>A0A2S8F6L2</accession>
<dbReference type="Proteomes" id="UP000240009">
    <property type="component" value="Unassembled WGS sequence"/>
</dbReference>
<name>A0A2S8F6L2_9BACT</name>
<dbReference type="EMBL" id="PUIA01000057">
    <property type="protein sequence ID" value="PQO27574.1"/>
    <property type="molecule type" value="Genomic_DNA"/>
</dbReference>
<evidence type="ECO:0000313" key="2">
    <source>
        <dbReference type="Proteomes" id="UP000240009"/>
    </source>
</evidence>
<protein>
    <submittedName>
        <fullName evidence="1">Uncharacterized protein</fullName>
    </submittedName>
</protein>
<comment type="caution">
    <text evidence="1">The sequence shown here is derived from an EMBL/GenBank/DDBJ whole genome shotgun (WGS) entry which is preliminary data.</text>
</comment>
<proteinExistence type="predicted"/>
<sequence length="69" mass="7899">MYGLLAYFLWSVGSELSDAWRRKDSMSSTHPVTVMFLLLFADRQGSEIVVRNLKISYAERLIGVILFEA</sequence>
<gene>
    <name evidence="1" type="ORF">C5Y96_18780</name>
</gene>
<dbReference type="AlphaFoldDB" id="A0A2S8F6L2"/>